<evidence type="ECO:0000256" key="10">
    <source>
        <dbReference type="ARBA" id="ARBA00023054"/>
    </source>
</evidence>
<feature type="domain" description="Dynein heavy chain hydrolytic ATP-binding dynein motor region" evidence="19">
    <location>
        <begin position="1834"/>
        <end position="2160"/>
    </location>
</feature>
<evidence type="ECO:0000259" key="26">
    <source>
        <dbReference type="Pfam" id="PF18199"/>
    </source>
</evidence>
<dbReference type="Gene3D" id="1.20.920.20">
    <property type="match status" value="1"/>
</dbReference>
<comment type="subcellular location">
    <subcellularLocation>
        <location evidence="1">Cytoplasm</location>
        <location evidence="1">Cytoskeleton</location>
        <location evidence="1">Flagellum axoneme</location>
    </subcellularLocation>
</comment>
<dbReference type="Gene3D" id="1.10.472.130">
    <property type="match status" value="1"/>
</dbReference>
<dbReference type="InterPro" id="IPR035706">
    <property type="entry name" value="AAA_9"/>
</dbReference>
<feature type="domain" description="Dynein heavy chain AAA 5 extension" evidence="23">
    <location>
        <begin position="2319"/>
        <end position="2436"/>
    </location>
</feature>
<dbReference type="Pfam" id="PF12781">
    <property type="entry name" value="AAA_9"/>
    <property type="match status" value="1"/>
</dbReference>
<evidence type="ECO:0000259" key="24">
    <source>
        <dbReference type="Pfam" id="PF17857"/>
    </source>
</evidence>
<dbReference type="Pfam" id="PF12777">
    <property type="entry name" value="MT"/>
    <property type="match status" value="1"/>
</dbReference>
<feature type="domain" description="Dynein heavy chain linker" evidence="18">
    <location>
        <begin position="1284"/>
        <end position="1700"/>
    </location>
</feature>
<feature type="domain" description="Dynein heavy chain ATP-binding dynein motor region" evidence="22">
    <location>
        <begin position="3440"/>
        <end position="3678"/>
    </location>
</feature>
<dbReference type="InterPro" id="IPR042222">
    <property type="entry name" value="Dynein_2_N"/>
</dbReference>
<keyword evidence="4" id="KW-0493">Microtubule</keyword>
<dbReference type="GO" id="GO:0097729">
    <property type="term" value="C:9+2 motile cilium"/>
    <property type="evidence" value="ECO:0007669"/>
    <property type="project" value="UniProtKB-ARBA"/>
</dbReference>
<evidence type="ECO:0000259" key="19">
    <source>
        <dbReference type="Pfam" id="PF12774"/>
    </source>
</evidence>
<evidence type="ECO:0000259" key="22">
    <source>
        <dbReference type="Pfam" id="PF12781"/>
    </source>
</evidence>
<dbReference type="FunFam" id="1.20.140.100:FF:000001">
    <property type="entry name" value="dynein heavy chain 17, axonemal"/>
    <property type="match status" value="1"/>
</dbReference>
<dbReference type="InterPro" id="IPR041589">
    <property type="entry name" value="DNAH3_AAA_lid_1"/>
</dbReference>
<dbReference type="FunFam" id="1.20.58.1120:FF:000002">
    <property type="entry name" value="Dynein heavy chain 9, axonemal"/>
    <property type="match status" value="1"/>
</dbReference>
<keyword evidence="9" id="KW-0243">Dynein</keyword>
<proteinExistence type="inferred from homology"/>
<dbReference type="InterPro" id="IPR041228">
    <property type="entry name" value="Dynein_C"/>
</dbReference>
<dbReference type="Pfam" id="PF03028">
    <property type="entry name" value="Dynein_heavy"/>
    <property type="match status" value="1"/>
</dbReference>
<dbReference type="FunFam" id="1.10.8.1220:FF:000001">
    <property type="entry name" value="Dynein axonemal heavy chain 5"/>
    <property type="match status" value="1"/>
</dbReference>
<evidence type="ECO:0000313" key="28">
    <source>
        <dbReference type="Proteomes" id="UP000594454"/>
    </source>
</evidence>
<evidence type="ECO:0000256" key="13">
    <source>
        <dbReference type="ARBA" id="ARBA00023212"/>
    </source>
</evidence>
<dbReference type="Pfam" id="PF12775">
    <property type="entry name" value="AAA_7"/>
    <property type="match status" value="1"/>
</dbReference>
<dbReference type="Gene3D" id="3.10.490.20">
    <property type="match status" value="1"/>
</dbReference>
<dbReference type="FunFam" id="1.10.472.130:FF:000001">
    <property type="entry name" value="Dynein, axonemal, heavy chain 9"/>
    <property type="match status" value="1"/>
</dbReference>
<dbReference type="GO" id="GO:0007018">
    <property type="term" value="P:microtubule-based movement"/>
    <property type="evidence" value="ECO:0007669"/>
    <property type="project" value="InterPro"/>
</dbReference>
<dbReference type="FunFam" id="3.40.50.300:FF:000219">
    <property type="entry name" value="Dynein axonemal heavy chain 17"/>
    <property type="match status" value="1"/>
</dbReference>
<evidence type="ECO:0000256" key="8">
    <source>
        <dbReference type="ARBA" id="ARBA00022846"/>
    </source>
</evidence>
<evidence type="ECO:0000259" key="16">
    <source>
        <dbReference type="Pfam" id="PF03028"/>
    </source>
</evidence>
<evidence type="ECO:0000313" key="27">
    <source>
        <dbReference type="EMBL" id="CAD7093433.1"/>
    </source>
</evidence>
<feature type="domain" description="Dynein heavy chain C-terminal" evidence="26">
    <location>
        <begin position="4214"/>
        <end position="4508"/>
    </location>
</feature>
<feature type="coiled-coil region" evidence="15">
    <location>
        <begin position="777"/>
        <end position="844"/>
    </location>
</feature>
<keyword evidence="8" id="KW-0282">Flagellum</keyword>
<dbReference type="InterPro" id="IPR013594">
    <property type="entry name" value="Dynein_heavy_tail"/>
</dbReference>
<dbReference type="Gene3D" id="1.10.287.2620">
    <property type="match status" value="1"/>
</dbReference>
<evidence type="ECO:0000256" key="15">
    <source>
        <dbReference type="SAM" id="Coils"/>
    </source>
</evidence>
<dbReference type="FunFam" id="1.20.1270.280:FF:000003">
    <property type="entry name" value="Dynein axonemal heavy chain 17"/>
    <property type="match status" value="1"/>
</dbReference>
<dbReference type="FunFam" id="3.10.490.20:FF:000002">
    <property type="entry name" value="Dynein axonemal heavy chain 17"/>
    <property type="match status" value="1"/>
</dbReference>
<dbReference type="FunFam" id="3.40.50.300:FF:000411">
    <property type="entry name" value="dynein heavy chain 17, axonemal"/>
    <property type="match status" value="1"/>
</dbReference>
<dbReference type="GO" id="GO:0005930">
    <property type="term" value="C:axoneme"/>
    <property type="evidence" value="ECO:0007669"/>
    <property type="project" value="UniProtKB-ARBA"/>
</dbReference>
<feature type="domain" description="Dynein heavy chain 3 AAA+ lid" evidence="24">
    <location>
        <begin position="2655"/>
        <end position="2752"/>
    </location>
</feature>
<evidence type="ECO:0000256" key="14">
    <source>
        <dbReference type="ARBA" id="ARBA00023273"/>
    </source>
</evidence>
<feature type="coiled-coil region" evidence="15">
    <location>
        <begin position="1571"/>
        <end position="1598"/>
    </location>
</feature>
<dbReference type="Gene3D" id="3.40.50.300">
    <property type="entry name" value="P-loop containing nucleotide triphosphate hydrolases"/>
    <property type="match status" value="5"/>
</dbReference>
<dbReference type="SUPFAM" id="SSF52540">
    <property type="entry name" value="P-loop containing nucleoside triphosphate hydrolases"/>
    <property type="match status" value="4"/>
</dbReference>
<evidence type="ECO:0000256" key="3">
    <source>
        <dbReference type="ARBA" id="ARBA00022490"/>
    </source>
</evidence>
<dbReference type="Gene3D" id="6.10.140.1060">
    <property type="match status" value="1"/>
</dbReference>
<dbReference type="FunCoup" id="A0A7R8V662">
    <property type="interactions" value="41"/>
</dbReference>
<evidence type="ECO:0000256" key="1">
    <source>
        <dbReference type="ARBA" id="ARBA00004611"/>
    </source>
</evidence>
<dbReference type="Gene3D" id="1.10.8.720">
    <property type="entry name" value="Region D6 of dynein motor"/>
    <property type="match status" value="1"/>
</dbReference>
<evidence type="ECO:0000256" key="9">
    <source>
        <dbReference type="ARBA" id="ARBA00023017"/>
    </source>
</evidence>
<organism evidence="27 28">
    <name type="scientific">Hermetia illucens</name>
    <name type="common">Black soldier fly</name>
    <dbReference type="NCBI Taxonomy" id="343691"/>
    <lineage>
        <taxon>Eukaryota</taxon>
        <taxon>Metazoa</taxon>
        <taxon>Ecdysozoa</taxon>
        <taxon>Arthropoda</taxon>
        <taxon>Hexapoda</taxon>
        <taxon>Insecta</taxon>
        <taxon>Pterygota</taxon>
        <taxon>Neoptera</taxon>
        <taxon>Endopterygota</taxon>
        <taxon>Diptera</taxon>
        <taxon>Brachycera</taxon>
        <taxon>Stratiomyomorpha</taxon>
        <taxon>Stratiomyidae</taxon>
        <taxon>Hermetiinae</taxon>
        <taxon>Hermetia</taxon>
    </lineage>
</organism>
<dbReference type="Gene3D" id="1.10.8.1220">
    <property type="match status" value="1"/>
</dbReference>
<comment type="similarity">
    <text evidence="2">Belongs to the dynein heavy chain family.</text>
</comment>
<keyword evidence="5" id="KW-0677">Repeat</keyword>
<dbReference type="GO" id="GO:0005524">
    <property type="term" value="F:ATP binding"/>
    <property type="evidence" value="ECO:0007669"/>
    <property type="project" value="UniProtKB-KW"/>
</dbReference>
<sequence length="4510" mass="517032">MEAAGGEAPNGGPDKRLEFMGSYVIKTLKLKPEKWQRVVTVEEHKAVIKEFLDRPVPVVLIIILTPAAQLVPSTSFPLAQLKSKGVYFIKKGLREVPREECEHFLIFGDLATRSIDQLSSLVDEVFVPLLSNEDNYKEWPEMVAQDVQKHVHSLKSTVHQVKGQVSGQTILAMPVGVEKIVKAAKELQETKRCAIDLYLKSAIEGVVIKWATQVNDVVKESPANAFANGQNPVPTAEISFWNNRLTNLSFVYDQLNTERIRSMALMLEYTDSAYFPCFMTLFQNVVTALAEARDIVLFINPLQRHFALLEEIDFAECKPLMIPMMHVVCMLWANSRYYCHSSKITVLFKQICNLVIQQAKRFLDPSSIFHTDIDEAMQRLTLSIHSLKYFRSVFDYFKENLAQFFHDENHPPVHWTFHPNAVFERFNAFMDRLNTIQWFFFTVIEFLKLEKVEIGGLRGRQLSGRITAVYVEFNQYFTAFASKNYDVLDPDDPTFNNDFAEFQNRILELDMKLAAILCQAFDDCYNLESVFKLISIVGSVLDRPKIKEEFTNKYSEILRMLDEEMTMCENIYETQMQYRKENKFLFVDRSCPPETACMRWCSQLGSRISAPIKSFQALQHSITESEEALSIIERYKELMKKLEQFEEIIFTEWKTKIPAQIEEHLKKSLIARKPRCKMLILNFSPVLFSILKEVHYLKQMEKEGIPEVGLEFALKSETYRGYTLNLEKTIDWYNQVLGSSTAVELELIKKQVEEIDALVAIGIEELNWNSEDITSYLQKLREPVASLQERMNHTQNNLNEIRHIMSSWTKIPLFERKDGKKDAVLCLEERNDRITKRYADIENASQKIHMLLEENMKQFGMEERQDEKIWQDYVSFVDNIVYENLLLTVGVSMGYLSENMDPANNYAALFESRLELLEPDLVFVPSLDPEDPNGFNHFLVELMDDIIRMSSLITRLKVPDQKTYEELITSNKDITEMRREVLDGVEKVMQEAAEFCRGFERYSYLWYDDRKLCMESFLQYGRILEQDEIDLIIAKDSGAPVEAEPTIEAFKEQIDIYESLFMEIEGIQPFQVFNSWFQVDVRPFRQALLNIVCKWGNMFKEHLVCRVTNNLCDLASFIRKADEGLLQTVKEGDYVGLVSVMAYLLQVKERAATTDEMFEPMQETIQLLKYYDMDIPEEVNVLLQELPEQWANTKKIATTVKQQVSPLQAAEVVGIRNKISIFETHISFFREVFKLYEFFRYDCSDPYALLNRVNNDMNRLEKEMRDIQDSGSLFEVNVPEFKLLKQCRKELRMAKQLWDYVYIVRTSIEDWKTTPWRKVDVENMDIECKKFAKDIRLLDKEMRVWDTFIMLEATVKNMLTSLRAVGELQNPAIRERHWNQLMVSTKSLAALPKELTVQFIMDKDTTLAELLALNLHECEEEVKNIVDKAVKEMSMEKILRDLHTTWSAMEFEHEIHPRTGCNLLKASEELIETLEDNQVCLQNLITSKYIAHFLEEVSCWQNKLMVADQVITVWFEVQRTWTHLESIFMSSEDIRKQLPVDSDRFDNIDKEFRVLMNEMSQTSNVIQSTNREGLIERLESLQRELTLCEKALAEYLETKRLAFPRFYFVSSADLLDILSNGIQPALVTKHLTKLFDSIAKLDFIENADDKNLISAKGMIAKDGEYVEFDKMADCNGPVEVWLNRIQSAMRSSLRFYISEAVVAYEEKQREQWLFDYPAQVSLCGTQIWWTTEVNIAFGRLEEGYDNAIKDYYKKQVSQLSVLITLLLGELSKGDRQKIMTICTIDVHSRDVVSKLIQSKVESASAFMWQSQLRHRYDDAERDCFANICDAEFRYSHEYLGNTPRLVITPLTDRCYITLTQSLHLVMGGGPAGPAGTGKTETTKDLGRALGIMVYVFNCSEQMDYKSCGNIYKGLAQTGAWGCFDEFNRISVEVLSVVAVQVKAVQDAIRSNKEKFNFMGEMIACVPTVGIFITMNPGYAGRTELPENLKALFRPCAMVVPDFELICEIMLVAEGFQEARILARKFITLYTLCKELLSKQDHYDWGLRAIKSVLVVAGSLKRGDPGRPEEEVLMRALRDFNIPKVVTDDMPVFMGLIGDLFPALDVPRKRDQDFEKTVKQAALDLLLQPEDNFILKVVQLEELLEVRHSVFIVGNAGTGKTQVWKTLFRTYQNIKRKPIYNDLNPKAVTNDELFGIINPATREWKDGLFSSIMREQANIIGDQPKWIVLDGDIDPMWIESLNTVMDDNKVLTLASNERIALNPTMRLLFEISNLRTATPATVSRAGILYINPQDLGWNPYVTSWIETRKIPSEKSNLVILFDKYIPACLENIRTRFKKITPVAEMAHIQMLCHLLDCFLIPQNTPPDCPKEWHELYFVFACIWAFGSAMFQDQAIDYRIEFSKWWVNEFKTIKYPTGGTVFDYFLDAETKQFLPWTERIPKFELDSDLPLQAVLVHTSESIRIRYFLDLLMDRKHPVMLVGNAGCGKTVLVNEKLQNLSENYAISNVPFNFYTTSEMLQKILEKPLEKKAGRNFGPPGNKTLIYFIDDMNMPEVDVYGTVQPHTLIRQHLDYGHWYDRNRLTLKDIHNCQYVSCMNPTSGSFTINPRLQRHFCVFAVSFPGNDALTTIYQSILASHFVNAEQKINAGVTRLTGNIVTASLNLHNKIAQVFLPTAIKSHYIFNLRDLSNVFQGLLFSTSECLATPTDMIRLWQHETQRVYGDKLVDEKDIDSFIKMQHDIVKKSFEEIDESLVFDKPNIYCHFAGGIGEPKYMPIKEWHILQKLLKEAMSSYNDLVAAMNLVLFEDAMMHVCRINRILESPRGSALLVGVGGSGKQSLSRLAAFISGLEVSQIQLKKGYGVQDLKNELSGLYLKAGLKNVGIMFLMTDAQVPNEQFLVLINDMLASGEIPDLFPDDEIENIISGVRNEVKGAGLVDSRENCWKFFIDRVRRQLKVVLCFSPVGSTLRVRSRKFPAIINCTSINWFHEWPQEALISVSMNFLQETSVLPEQHRDAVAKFMAYVHTSVNATSKVYLQNERRYNYTTPKSYLEQISLYTKLLNQKHTELQQKIERLENGLEKLKNTAVQVADLKVKLAVQEVELKEKNEAADALIEIVGIETEKVQKEKALADEEEMKVAIIADEVSKKQKDCEEDLLKAEPALLAAQEALNTLNKANLTELKSFGSPPGAVTNVTAAVMVLLAPNGKIPKERNWKAAKIMMAKVDTFLDSLINYDKENIHPEIIKAIQPYLKDAEFEPEFVRSKSAAAAGLCAWVINIIKFYEVFCDVEPKRKALAQANAELAAAQEKLNVIKKKVASLEEQLAKLTADFEKATADKLRCQQEADATQATIQLANRLVGGLASENVRWAEAVANFVAQGITLPGDTLLITAFISYVGCFTKQFRLDLMNKMWLPHLKALDPAIPITEGLDPLCLLTDDTTVAVWHNEGLPSDRMSIENATILSNSDRWPLMIDPQLQGVKWIKQKYGDALKVIRLGQKGYLDIIEKALSQGSTVLIENIDENLDPVLDPLLGRNLIKKGKYVLQFLIEIIHTNQPTSIQYLRAIKIGDKEVEYNSNFRLILHTKLANPHYKPEMQAQTTLINFTVTRDGLEDQLLAEVVKAERPDLEELKAELTKQQNDFKIMLKRLEDDLLSRLSSAGGNLLGDTALVENLETTKRTAAEIEQKVSEAKITSQEIDQAREHYRQAAARASLLYFILNDLNTINPIYQFSLKAFSVVFQKAIARAEPSNEVPVRVANLIDCISYSVFQYTTRGLFECDKLIFASQMTFQILLMNEEISAQELDFLLRFPVKPHVTSPVDFLSNSSWGGICSLASKDEFRNLDRDIETSSKRWKKLVESELPEKEKFPQEWKNKTALQRLCMMRALRPDRMTYAMADFIEEKLGSKYVENRTMEFSKSFEEAGPSTPIFFILSPGVNPLKDVEALGKQLGFTIDQGNFHNVSLGQGQEIVAEEAMDQAAKHGHWVVLQNIHLVRKWLPALEKKLEYYAEGSHPDYRVFMSAEPAATPSAHIIPQGILESSIKITNEPPTGMMANLHKALDNFTQETLEMSGKEAEFKVILFALCYFHAVVAERRKFGPQGWNKIYPFNVGDLNISVSVLYNYLEANSKVPWEDLRYLFGEIMYGGHITDDWDRRLCITYLEEYMQPDLVDGELLLAPGFPAPPNTDYAGYHAYIDEMMPAESPYLYGLHPNAEIGFLTTTSENLFRTVFEMQPRDAGAAGGATVTREDKVKQIVDEIMEKLPEEFNMTEIMGKVEERTPYVIVAFQECERMNYLTSEMKRSLKELDLGLKGELTITSDMEELENALFLDQVPQIWAARAYPSLLGLTSWFVDLLLRLRELETWSTDFVLPSCVWLAGFFNPQSLLTAIMQSTARRNELPLDKMCLHCDVTKKQKEDFTTAPREGAYVHGIFMEGARWDVQQGIIMESRLKELYPSMPVINIRAITQDKQDLRNMYECPVYKTRTRGPTYVWTFNLKTKDKPAKWTLAGVALLLQV</sequence>
<evidence type="ECO:0000259" key="23">
    <source>
        <dbReference type="Pfam" id="PF17852"/>
    </source>
</evidence>
<dbReference type="InterPro" id="IPR043160">
    <property type="entry name" value="Dynein_C_barrel"/>
</dbReference>
<keyword evidence="10 15" id="KW-0175">Coiled coil</keyword>
<protein>
    <recommendedName>
        <fullName evidence="29">Dynein beta chain, ciliary</fullName>
    </recommendedName>
</protein>
<dbReference type="InParanoid" id="A0A7R8V662"/>
<dbReference type="Pfam" id="PF08393">
    <property type="entry name" value="DHC_N2"/>
    <property type="match status" value="1"/>
</dbReference>
<dbReference type="FunFam" id="3.40.50.300:FF:000667">
    <property type="entry name" value="Dynein axonemal heavy chain 11"/>
    <property type="match status" value="1"/>
</dbReference>
<dbReference type="InterPro" id="IPR043157">
    <property type="entry name" value="Dynein_AAA1S"/>
</dbReference>
<feature type="coiled-coil region" evidence="15">
    <location>
        <begin position="3612"/>
        <end position="3688"/>
    </location>
</feature>
<dbReference type="Gene3D" id="1.10.8.710">
    <property type="match status" value="1"/>
</dbReference>
<keyword evidence="7" id="KW-0067">ATP-binding</keyword>
<feature type="domain" description="Dynein heavy chain AAA module D4" evidence="21">
    <location>
        <begin position="2797"/>
        <end position="3056"/>
    </location>
</feature>
<dbReference type="Pfam" id="PF18199">
    <property type="entry name" value="Dynein_C"/>
    <property type="match status" value="1"/>
</dbReference>
<dbReference type="GO" id="GO:0008569">
    <property type="term" value="F:minus-end-directed microtubule motor activity"/>
    <property type="evidence" value="ECO:0007669"/>
    <property type="project" value="InterPro"/>
</dbReference>
<evidence type="ECO:0000256" key="11">
    <source>
        <dbReference type="ARBA" id="ARBA00023069"/>
    </source>
</evidence>
<dbReference type="Pfam" id="PF17852">
    <property type="entry name" value="Dynein_AAA_lid"/>
    <property type="match status" value="1"/>
</dbReference>
<evidence type="ECO:0000256" key="7">
    <source>
        <dbReference type="ARBA" id="ARBA00022840"/>
    </source>
</evidence>
<dbReference type="Pfam" id="PF12780">
    <property type="entry name" value="AAA_8"/>
    <property type="match status" value="1"/>
</dbReference>
<name>A0A7R8V662_HERIL</name>
<dbReference type="GO" id="GO:0045505">
    <property type="term" value="F:dynein intermediate chain binding"/>
    <property type="evidence" value="ECO:0007669"/>
    <property type="project" value="InterPro"/>
</dbReference>
<dbReference type="InterPro" id="IPR004273">
    <property type="entry name" value="Dynein_heavy_D6_P-loop"/>
</dbReference>
<dbReference type="InterPro" id="IPR024743">
    <property type="entry name" value="Dynein_HC_stalk"/>
</dbReference>
<evidence type="ECO:0000256" key="2">
    <source>
        <dbReference type="ARBA" id="ARBA00008887"/>
    </source>
</evidence>
<feature type="domain" description="Dynein heavy chain tail" evidence="17">
    <location>
        <begin position="201"/>
        <end position="776"/>
    </location>
</feature>
<dbReference type="FunFam" id="3.40.50.300:FF:000049">
    <property type="entry name" value="Dynein, axonemal, heavy chain 5"/>
    <property type="match status" value="1"/>
</dbReference>
<dbReference type="InterPro" id="IPR024317">
    <property type="entry name" value="Dynein_heavy_chain_D4_dom"/>
</dbReference>
<feature type="domain" description="Dynein heavy chain coiled coil stalk" evidence="20">
    <location>
        <begin position="3069"/>
        <end position="3412"/>
    </location>
</feature>
<evidence type="ECO:0000256" key="6">
    <source>
        <dbReference type="ARBA" id="ARBA00022741"/>
    </source>
</evidence>
<feature type="domain" description="Dynein heavy chain region D6 P-loop" evidence="16">
    <location>
        <begin position="3919"/>
        <end position="4039"/>
    </location>
</feature>
<dbReference type="PANTHER" id="PTHR45703:SF8">
    <property type="entry name" value="DYNEINS HEAVY CHAIN"/>
    <property type="match status" value="1"/>
</dbReference>
<keyword evidence="12" id="KW-0505">Motor protein</keyword>
<dbReference type="Gene3D" id="3.20.180.20">
    <property type="entry name" value="Dynein heavy chain, N-terminal domain 2"/>
    <property type="match status" value="1"/>
</dbReference>
<dbReference type="InterPro" id="IPR041466">
    <property type="entry name" value="Dynein_AAA5_ext"/>
</dbReference>
<dbReference type="FunFam" id="1.20.920.30:FF:000003">
    <property type="entry name" value="Dynein axonemal heavy chain 17"/>
    <property type="match status" value="1"/>
</dbReference>
<dbReference type="Pfam" id="PF08385">
    <property type="entry name" value="DHC_N1"/>
    <property type="match status" value="1"/>
</dbReference>
<keyword evidence="3" id="KW-0963">Cytoplasm</keyword>
<accession>A0A7R8V662</accession>
<dbReference type="InterPro" id="IPR026983">
    <property type="entry name" value="DHC"/>
</dbReference>
<dbReference type="Pfam" id="PF12774">
    <property type="entry name" value="AAA_6"/>
    <property type="match status" value="1"/>
</dbReference>
<dbReference type="InterPro" id="IPR042228">
    <property type="entry name" value="Dynein_linker_3"/>
</dbReference>
<evidence type="ECO:0000256" key="4">
    <source>
        <dbReference type="ARBA" id="ARBA00022701"/>
    </source>
</evidence>
<dbReference type="FunFam" id="1.10.287.2620:FF:000004">
    <property type="entry name" value="Dynein axonemal heavy chain 17"/>
    <property type="match status" value="1"/>
</dbReference>
<dbReference type="FunFam" id="1.20.920.20:FF:000003">
    <property type="entry name" value="Dynein axonemal heavy chain 17"/>
    <property type="match status" value="1"/>
</dbReference>
<dbReference type="EMBL" id="LR899014">
    <property type="protein sequence ID" value="CAD7093433.1"/>
    <property type="molecule type" value="Genomic_DNA"/>
</dbReference>
<feature type="coiled-coil region" evidence="15">
    <location>
        <begin position="3054"/>
        <end position="3105"/>
    </location>
</feature>
<dbReference type="Gene3D" id="1.20.58.1120">
    <property type="match status" value="1"/>
</dbReference>
<dbReference type="InterPro" id="IPR042219">
    <property type="entry name" value="AAA_lid_11_sf"/>
</dbReference>
<gene>
    <name evidence="27" type="ORF">HERILL_LOCUS15716</name>
</gene>
<dbReference type="FunFam" id="3.40.50.300:FF:001810">
    <property type="entry name" value="Cytoplasmic dynein 2 heavy chain 1"/>
    <property type="match status" value="1"/>
</dbReference>
<evidence type="ECO:0000259" key="20">
    <source>
        <dbReference type="Pfam" id="PF12777"/>
    </source>
</evidence>
<dbReference type="FunFam" id="3.20.180.20:FF:000001">
    <property type="entry name" value="Dynein axonemal heavy chain 5"/>
    <property type="match status" value="1"/>
</dbReference>
<dbReference type="InterPro" id="IPR035699">
    <property type="entry name" value="AAA_6"/>
</dbReference>
<feature type="coiled-coil region" evidence="15">
    <location>
        <begin position="3284"/>
        <end position="3332"/>
    </location>
</feature>
<reference evidence="27 28" key="1">
    <citation type="submission" date="2020-11" db="EMBL/GenBank/DDBJ databases">
        <authorList>
            <person name="Wallbank WR R."/>
            <person name="Pardo Diaz C."/>
            <person name="Kozak K."/>
            <person name="Martin S."/>
            <person name="Jiggins C."/>
            <person name="Moest M."/>
            <person name="Warren A I."/>
            <person name="Generalovic N T."/>
            <person name="Byers J.R.P. K."/>
            <person name="Montejo-Kovacevich G."/>
            <person name="Yen C E."/>
        </authorList>
    </citation>
    <scope>NUCLEOTIDE SEQUENCE [LARGE SCALE GENOMIC DNA]</scope>
</reference>
<keyword evidence="6" id="KW-0547">Nucleotide-binding</keyword>
<evidence type="ECO:0000259" key="17">
    <source>
        <dbReference type="Pfam" id="PF08385"/>
    </source>
</evidence>
<dbReference type="Pfam" id="PF18198">
    <property type="entry name" value="AAA_lid_11"/>
    <property type="match status" value="1"/>
</dbReference>
<feature type="domain" description="Dynein heavy chain AAA lid" evidence="25">
    <location>
        <begin position="4071"/>
        <end position="4207"/>
    </location>
</feature>
<dbReference type="Gene3D" id="1.20.920.30">
    <property type="match status" value="1"/>
</dbReference>
<dbReference type="InterPro" id="IPR013602">
    <property type="entry name" value="Dynein_heavy_linker"/>
</dbReference>
<evidence type="ECO:0008006" key="29">
    <source>
        <dbReference type="Google" id="ProtNLM"/>
    </source>
</evidence>
<dbReference type="GO" id="GO:0005874">
    <property type="term" value="C:microtubule"/>
    <property type="evidence" value="ECO:0007669"/>
    <property type="project" value="UniProtKB-KW"/>
</dbReference>
<dbReference type="Gene3D" id="1.20.1270.280">
    <property type="match status" value="1"/>
</dbReference>
<dbReference type="FunFam" id="1.10.8.710:FF:000002">
    <property type="entry name" value="dynein heavy chain 17, axonemal"/>
    <property type="match status" value="1"/>
</dbReference>
<dbReference type="InterPro" id="IPR027417">
    <property type="entry name" value="P-loop_NTPase"/>
</dbReference>
<dbReference type="FunFam" id="1.10.8.720:FF:000002">
    <property type="entry name" value="Dynein heavy chain 9, axonemal"/>
    <property type="match status" value="1"/>
</dbReference>
<keyword evidence="14" id="KW-0966">Cell projection</keyword>
<dbReference type="Gene3D" id="1.20.140.100">
    <property type="entry name" value="Dynein heavy chain, N-terminal domain 2"/>
    <property type="match status" value="1"/>
</dbReference>
<evidence type="ECO:0000256" key="5">
    <source>
        <dbReference type="ARBA" id="ARBA00022737"/>
    </source>
</evidence>
<dbReference type="PANTHER" id="PTHR45703">
    <property type="entry name" value="DYNEIN HEAVY CHAIN"/>
    <property type="match status" value="1"/>
</dbReference>
<dbReference type="GO" id="GO:0051959">
    <property type="term" value="F:dynein light intermediate chain binding"/>
    <property type="evidence" value="ECO:0007669"/>
    <property type="project" value="InterPro"/>
</dbReference>
<keyword evidence="11" id="KW-0969">Cilium</keyword>
<keyword evidence="13" id="KW-0206">Cytoskeleton</keyword>
<dbReference type="Pfam" id="PF17857">
    <property type="entry name" value="AAA_lid_1"/>
    <property type="match status" value="1"/>
</dbReference>
<evidence type="ECO:0000259" key="18">
    <source>
        <dbReference type="Pfam" id="PF08393"/>
    </source>
</evidence>
<dbReference type="InterPro" id="IPR041658">
    <property type="entry name" value="AAA_lid_11"/>
</dbReference>
<evidence type="ECO:0000259" key="25">
    <source>
        <dbReference type="Pfam" id="PF18198"/>
    </source>
</evidence>
<dbReference type="Proteomes" id="UP000594454">
    <property type="component" value="Chromosome 6"/>
</dbReference>
<dbReference type="OrthoDB" id="5593012at2759"/>
<evidence type="ECO:0000259" key="21">
    <source>
        <dbReference type="Pfam" id="PF12780"/>
    </source>
</evidence>
<keyword evidence="28" id="KW-1185">Reference proteome</keyword>
<evidence type="ECO:0000256" key="12">
    <source>
        <dbReference type="ARBA" id="ARBA00023175"/>
    </source>
</evidence>
<dbReference type="GO" id="GO:0030286">
    <property type="term" value="C:dynein complex"/>
    <property type="evidence" value="ECO:0007669"/>
    <property type="project" value="UniProtKB-KW"/>
</dbReference>